<keyword evidence="2" id="KW-0472">Membrane</keyword>
<dbReference type="AlphaFoldDB" id="A0A3N4USA1"/>
<organism evidence="4 5">
    <name type="scientific">Pacificibacter maritimus</name>
    <dbReference type="NCBI Taxonomy" id="762213"/>
    <lineage>
        <taxon>Bacteria</taxon>
        <taxon>Pseudomonadati</taxon>
        <taxon>Pseudomonadota</taxon>
        <taxon>Alphaproteobacteria</taxon>
        <taxon>Rhodobacterales</taxon>
        <taxon>Roseobacteraceae</taxon>
        <taxon>Pacificibacter</taxon>
    </lineage>
</organism>
<evidence type="ECO:0000313" key="4">
    <source>
        <dbReference type="EMBL" id="RPE71565.1"/>
    </source>
</evidence>
<feature type="transmembrane region" description="Helical" evidence="2">
    <location>
        <begin position="12"/>
        <end position="32"/>
    </location>
</feature>
<feature type="region of interest" description="Disordered" evidence="1">
    <location>
        <begin position="53"/>
        <end position="89"/>
    </location>
</feature>
<protein>
    <submittedName>
        <fullName evidence="4">LysM domain-containing protein</fullName>
    </submittedName>
</protein>
<evidence type="ECO:0000259" key="3">
    <source>
        <dbReference type="PROSITE" id="PS51782"/>
    </source>
</evidence>
<keyword evidence="2" id="KW-0812">Transmembrane</keyword>
<dbReference type="Pfam" id="PF01476">
    <property type="entry name" value="LysM"/>
    <property type="match status" value="1"/>
</dbReference>
<reference evidence="4 5" key="1">
    <citation type="submission" date="2018-11" db="EMBL/GenBank/DDBJ databases">
        <title>Genomic Encyclopedia of Type Strains, Phase IV (KMG-IV): sequencing the most valuable type-strain genomes for metagenomic binning, comparative biology and taxonomic classification.</title>
        <authorList>
            <person name="Goeker M."/>
        </authorList>
    </citation>
    <scope>NUCLEOTIDE SEQUENCE [LARGE SCALE GENOMIC DNA]</scope>
    <source>
        <strain evidence="4 5">DSM 104731</strain>
    </source>
</reference>
<feature type="compositionally biased region" description="Low complexity" evidence="1">
    <location>
        <begin position="402"/>
        <end position="413"/>
    </location>
</feature>
<dbReference type="PROSITE" id="PS51782">
    <property type="entry name" value="LYSM"/>
    <property type="match status" value="1"/>
</dbReference>
<name>A0A3N4USA1_9RHOB</name>
<dbReference type="InterPro" id="IPR013783">
    <property type="entry name" value="Ig-like_fold"/>
</dbReference>
<accession>A0A3N4USA1</accession>
<dbReference type="InterPro" id="IPR052196">
    <property type="entry name" value="Bact_Kbp"/>
</dbReference>
<dbReference type="PANTHER" id="PTHR34700:SF4">
    <property type="entry name" value="PHAGE-LIKE ELEMENT PBSX PROTEIN XKDP"/>
    <property type="match status" value="1"/>
</dbReference>
<evidence type="ECO:0000256" key="1">
    <source>
        <dbReference type="SAM" id="MobiDB-lite"/>
    </source>
</evidence>
<gene>
    <name evidence="4" type="ORF">EDD53_0686</name>
</gene>
<dbReference type="Gene3D" id="2.60.40.10">
    <property type="entry name" value="Immunoglobulins"/>
    <property type="match status" value="1"/>
</dbReference>
<keyword evidence="2" id="KW-1133">Transmembrane helix</keyword>
<keyword evidence="5" id="KW-1185">Reference proteome</keyword>
<dbReference type="InterPro" id="IPR036779">
    <property type="entry name" value="LysM_dom_sf"/>
</dbReference>
<dbReference type="CDD" id="cd00118">
    <property type="entry name" value="LysM"/>
    <property type="match status" value="1"/>
</dbReference>
<dbReference type="PANTHER" id="PTHR34700">
    <property type="entry name" value="POTASSIUM BINDING PROTEIN KBP"/>
    <property type="match status" value="1"/>
</dbReference>
<evidence type="ECO:0000313" key="5">
    <source>
        <dbReference type="Proteomes" id="UP000269689"/>
    </source>
</evidence>
<dbReference type="EMBL" id="RKQK01000001">
    <property type="protein sequence ID" value="RPE71565.1"/>
    <property type="molecule type" value="Genomic_DNA"/>
</dbReference>
<dbReference type="InterPro" id="IPR018392">
    <property type="entry name" value="LysM"/>
</dbReference>
<feature type="region of interest" description="Disordered" evidence="1">
    <location>
        <begin position="372"/>
        <end position="413"/>
    </location>
</feature>
<feature type="compositionally biased region" description="Polar residues" evidence="1">
    <location>
        <begin position="376"/>
        <end position="401"/>
    </location>
</feature>
<dbReference type="RefSeq" id="WP_246002174.1">
    <property type="nucleotide sequence ID" value="NZ_RKQK01000001.1"/>
</dbReference>
<evidence type="ECO:0000256" key="2">
    <source>
        <dbReference type="SAM" id="Phobius"/>
    </source>
</evidence>
<dbReference type="Gene3D" id="3.10.350.10">
    <property type="entry name" value="LysM domain"/>
    <property type="match status" value="1"/>
</dbReference>
<sequence length="482" mass="49617">MPLKQALGNAAVPVAGGVALAAVIAIGVVLVTQKQPQDTAGSVPVTDGAILPQAPQATASTSTSTSTSAPTEDIRAKDAPTTEPAQVAAQDTNKTAVTLPALTAPTVDVVRIPQSGLSTIAGQAEAGSQVVIYIDGQEMARSTASASGEYVALFDIPAVDRPREMQVFAMRDDARQMADASVVIAPFLAAPVAQSEAAEVAQVIAPDGSDATAPDGSDATAPQLDAAQVDATSVAPMVTAQLPSPDSEVPSADAPKRAQPTVMIADDTGVKIFQSAAPFDGVSIDAITYDPKGAVFASGRGQANFTVRLYLDTDQLIDTQVDKDGQWRVELPVKAGIYSLRADMIDDTGKVLSRVQIPFKREDVSVLATLSGASEPASQQEAVETDSASDVATDSPEVQTPTAQDSVSAASASAATQSVPTRIASVTVQPGNTLWGIASDTYGDGFLYARVFNANVAQIIDPDLIYPGQVFVIPNDVQTEAQ</sequence>
<feature type="domain" description="LysM" evidence="3">
    <location>
        <begin position="424"/>
        <end position="473"/>
    </location>
</feature>
<dbReference type="SMART" id="SM00257">
    <property type="entry name" value="LysM"/>
    <property type="match status" value="1"/>
</dbReference>
<dbReference type="Proteomes" id="UP000269689">
    <property type="component" value="Unassembled WGS sequence"/>
</dbReference>
<proteinExistence type="predicted"/>
<comment type="caution">
    <text evidence="4">The sequence shown here is derived from an EMBL/GenBank/DDBJ whole genome shotgun (WGS) entry which is preliminary data.</text>
</comment>
<feature type="compositionally biased region" description="Low complexity" evidence="1">
    <location>
        <begin position="53"/>
        <end position="71"/>
    </location>
</feature>